<dbReference type="AlphaFoldDB" id="A0A9Q8SIV5"/>
<evidence type="ECO:0000313" key="3">
    <source>
        <dbReference type="Proteomes" id="UP000830671"/>
    </source>
</evidence>
<dbReference type="RefSeq" id="XP_049139836.1">
    <property type="nucleotide sequence ID" value="XM_049282693.1"/>
</dbReference>
<feature type="region of interest" description="Disordered" evidence="1">
    <location>
        <begin position="1"/>
        <end position="48"/>
    </location>
</feature>
<name>A0A9Q8SIV5_9PEZI</name>
<protein>
    <submittedName>
        <fullName evidence="2">Uncharacterized protein</fullName>
    </submittedName>
</protein>
<dbReference type="Proteomes" id="UP000830671">
    <property type="component" value="Chromosome 2"/>
</dbReference>
<proteinExistence type="predicted"/>
<keyword evidence="3" id="KW-1185">Reference proteome</keyword>
<reference evidence="2" key="1">
    <citation type="journal article" date="2021" name="Mol. Plant Microbe Interact.">
        <title>Complete Genome Sequence of the Plant-Pathogenic Fungus Colletotrichum lupini.</title>
        <authorList>
            <person name="Baroncelli R."/>
            <person name="Pensec F."/>
            <person name="Da Lio D."/>
            <person name="Boufleur T."/>
            <person name="Vicente I."/>
            <person name="Sarrocco S."/>
            <person name="Picot A."/>
            <person name="Baraldi E."/>
            <person name="Sukno S."/>
            <person name="Thon M."/>
            <person name="Le Floch G."/>
        </authorList>
    </citation>
    <scope>NUCLEOTIDE SEQUENCE</scope>
    <source>
        <strain evidence="2">IMI 504893</strain>
    </source>
</reference>
<dbReference type="KEGG" id="clup:CLUP02_03675"/>
<feature type="compositionally biased region" description="Low complexity" evidence="1">
    <location>
        <begin position="27"/>
        <end position="43"/>
    </location>
</feature>
<evidence type="ECO:0000313" key="2">
    <source>
        <dbReference type="EMBL" id="UQC78199.1"/>
    </source>
</evidence>
<dbReference type="GeneID" id="73337703"/>
<accession>A0A9Q8SIV5</accession>
<dbReference type="EMBL" id="CP019474">
    <property type="protein sequence ID" value="UQC78199.1"/>
    <property type="molecule type" value="Genomic_DNA"/>
</dbReference>
<sequence>MPPVHIDRSTFTSTDAGLSRPLHTVLPPSRSSESPSVHSSTCPILPEPTHRLQPAQTVHDYGCLVAEDKHTKTLEFAMAITTFHVPLGVIMSDLHANNAPRAASIYCSIVGIPVPSPSRHCHKDLSKSQCAEAPIGNIHRGHGDHMNLNIRYCALELASRP</sequence>
<organism evidence="2 3">
    <name type="scientific">Colletotrichum lupini</name>
    <dbReference type="NCBI Taxonomy" id="145971"/>
    <lineage>
        <taxon>Eukaryota</taxon>
        <taxon>Fungi</taxon>
        <taxon>Dikarya</taxon>
        <taxon>Ascomycota</taxon>
        <taxon>Pezizomycotina</taxon>
        <taxon>Sordariomycetes</taxon>
        <taxon>Hypocreomycetidae</taxon>
        <taxon>Glomerellales</taxon>
        <taxon>Glomerellaceae</taxon>
        <taxon>Colletotrichum</taxon>
        <taxon>Colletotrichum acutatum species complex</taxon>
    </lineage>
</organism>
<evidence type="ECO:0000256" key="1">
    <source>
        <dbReference type="SAM" id="MobiDB-lite"/>
    </source>
</evidence>
<gene>
    <name evidence="2" type="ORF">CLUP02_03675</name>
</gene>